<evidence type="ECO:0000313" key="2">
    <source>
        <dbReference type="EnsemblPlants" id="AES74927"/>
    </source>
</evidence>
<gene>
    <name evidence="1" type="ordered locus">MTR_6g014940</name>
</gene>
<dbReference type="HOGENOM" id="CLU_2889181_0_0_1"/>
<accession>G7KMD0</accession>
<dbReference type="EnsemblPlants" id="AES74927">
    <property type="protein sequence ID" value="AES74927"/>
    <property type="gene ID" value="MTR_6g014940"/>
</dbReference>
<sequence>MLMKIGFIVYSIGMPLDPWLNDMWLKTSLYFFKSKFEQKRDELKSSQDRRDTLAFGRGLIQGR</sequence>
<reference evidence="1 3" key="1">
    <citation type="journal article" date="2011" name="Nature">
        <title>The Medicago genome provides insight into the evolution of rhizobial symbioses.</title>
        <authorList>
            <person name="Young N.D."/>
            <person name="Debelle F."/>
            <person name="Oldroyd G.E."/>
            <person name="Geurts R."/>
            <person name="Cannon S.B."/>
            <person name="Udvardi M.K."/>
            <person name="Benedito V.A."/>
            <person name="Mayer K.F."/>
            <person name="Gouzy J."/>
            <person name="Schoof H."/>
            <person name="Van de Peer Y."/>
            <person name="Proost S."/>
            <person name="Cook D.R."/>
            <person name="Meyers B.C."/>
            <person name="Spannagl M."/>
            <person name="Cheung F."/>
            <person name="De Mita S."/>
            <person name="Krishnakumar V."/>
            <person name="Gundlach H."/>
            <person name="Zhou S."/>
            <person name="Mudge J."/>
            <person name="Bharti A.K."/>
            <person name="Murray J.D."/>
            <person name="Naoumkina M.A."/>
            <person name="Rosen B."/>
            <person name="Silverstein K.A."/>
            <person name="Tang H."/>
            <person name="Rombauts S."/>
            <person name="Zhao P.X."/>
            <person name="Zhou P."/>
            <person name="Barbe V."/>
            <person name="Bardou P."/>
            <person name="Bechner M."/>
            <person name="Bellec A."/>
            <person name="Berger A."/>
            <person name="Berges H."/>
            <person name="Bidwell S."/>
            <person name="Bisseling T."/>
            <person name="Choisne N."/>
            <person name="Couloux A."/>
            <person name="Denny R."/>
            <person name="Deshpande S."/>
            <person name="Dai X."/>
            <person name="Doyle J.J."/>
            <person name="Dudez A.M."/>
            <person name="Farmer A.D."/>
            <person name="Fouteau S."/>
            <person name="Franken C."/>
            <person name="Gibelin C."/>
            <person name="Gish J."/>
            <person name="Goldstein S."/>
            <person name="Gonzalez A.J."/>
            <person name="Green P.J."/>
            <person name="Hallab A."/>
            <person name="Hartog M."/>
            <person name="Hua A."/>
            <person name="Humphray S.J."/>
            <person name="Jeong D.H."/>
            <person name="Jing Y."/>
            <person name="Jocker A."/>
            <person name="Kenton S.M."/>
            <person name="Kim D.J."/>
            <person name="Klee K."/>
            <person name="Lai H."/>
            <person name="Lang C."/>
            <person name="Lin S."/>
            <person name="Macmil S.L."/>
            <person name="Magdelenat G."/>
            <person name="Matthews L."/>
            <person name="McCorrison J."/>
            <person name="Monaghan E.L."/>
            <person name="Mun J.H."/>
            <person name="Najar F.Z."/>
            <person name="Nicholson C."/>
            <person name="Noirot C."/>
            <person name="O'Bleness M."/>
            <person name="Paule C.R."/>
            <person name="Poulain J."/>
            <person name="Prion F."/>
            <person name="Qin B."/>
            <person name="Qu C."/>
            <person name="Retzel E.F."/>
            <person name="Riddle C."/>
            <person name="Sallet E."/>
            <person name="Samain S."/>
            <person name="Samson N."/>
            <person name="Sanders I."/>
            <person name="Saurat O."/>
            <person name="Scarpelli C."/>
            <person name="Schiex T."/>
            <person name="Segurens B."/>
            <person name="Severin A.J."/>
            <person name="Sherrier D.J."/>
            <person name="Shi R."/>
            <person name="Sims S."/>
            <person name="Singer S.R."/>
            <person name="Sinharoy S."/>
            <person name="Sterck L."/>
            <person name="Viollet A."/>
            <person name="Wang B.B."/>
            <person name="Wang K."/>
            <person name="Wang M."/>
            <person name="Wang X."/>
            <person name="Warfsmann J."/>
            <person name="Weissenbach J."/>
            <person name="White D.D."/>
            <person name="White J.D."/>
            <person name="Wiley G.B."/>
            <person name="Wincker P."/>
            <person name="Xing Y."/>
            <person name="Yang L."/>
            <person name="Yao Z."/>
            <person name="Ying F."/>
            <person name="Zhai J."/>
            <person name="Zhou L."/>
            <person name="Zuber A."/>
            <person name="Denarie J."/>
            <person name="Dixon R.A."/>
            <person name="May G.D."/>
            <person name="Schwartz D.C."/>
            <person name="Rogers J."/>
            <person name="Quetier F."/>
            <person name="Town C.D."/>
            <person name="Roe B.A."/>
        </authorList>
    </citation>
    <scope>NUCLEOTIDE SEQUENCE [LARGE SCALE GENOMIC DNA]</scope>
    <source>
        <strain evidence="1">A17</strain>
        <strain evidence="2 3">cv. Jemalong A17</strain>
    </source>
</reference>
<evidence type="ECO:0000313" key="1">
    <source>
        <dbReference type="EMBL" id="AES74927.1"/>
    </source>
</evidence>
<reference evidence="2" key="3">
    <citation type="submission" date="2015-04" db="UniProtKB">
        <authorList>
            <consortium name="EnsemblPlants"/>
        </authorList>
    </citation>
    <scope>IDENTIFICATION</scope>
    <source>
        <strain evidence="2">cv. Jemalong A17</strain>
    </source>
</reference>
<reference evidence="1 3" key="2">
    <citation type="journal article" date="2014" name="BMC Genomics">
        <title>An improved genome release (version Mt4.0) for the model legume Medicago truncatula.</title>
        <authorList>
            <person name="Tang H."/>
            <person name="Krishnakumar V."/>
            <person name="Bidwell S."/>
            <person name="Rosen B."/>
            <person name="Chan A."/>
            <person name="Zhou S."/>
            <person name="Gentzbittel L."/>
            <person name="Childs K.L."/>
            <person name="Yandell M."/>
            <person name="Gundlach H."/>
            <person name="Mayer K.F."/>
            <person name="Schwartz D.C."/>
            <person name="Town C.D."/>
        </authorList>
    </citation>
    <scope>GENOME REANNOTATION</scope>
    <source>
        <strain evidence="2 3">cv. Jemalong A17</strain>
    </source>
</reference>
<keyword evidence="3" id="KW-1185">Reference proteome</keyword>
<evidence type="ECO:0000313" key="3">
    <source>
        <dbReference type="Proteomes" id="UP000002051"/>
    </source>
</evidence>
<dbReference type="AlphaFoldDB" id="G7KMD0"/>
<dbReference type="PaxDb" id="3880-AES74927"/>
<dbReference type="EMBL" id="CM001222">
    <property type="protein sequence ID" value="AES74927.1"/>
    <property type="molecule type" value="Genomic_DNA"/>
</dbReference>
<name>G7KMD0_MEDTR</name>
<dbReference type="Proteomes" id="UP000002051">
    <property type="component" value="Chromosome 6"/>
</dbReference>
<organism evidence="1 3">
    <name type="scientific">Medicago truncatula</name>
    <name type="common">Barrel medic</name>
    <name type="synonym">Medicago tribuloides</name>
    <dbReference type="NCBI Taxonomy" id="3880"/>
    <lineage>
        <taxon>Eukaryota</taxon>
        <taxon>Viridiplantae</taxon>
        <taxon>Streptophyta</taxon>
        <taxon>Embryophyta</taxon>
        <taxon>Tracheophyta</taxon>
        <taxon>Spermatophyta</taxon>
        <taxon>Magnoliopsida</taxon>
        <taxon>eudicotyledons</taxon>
        <taxon>Gunneridae</taxon>
        <taxon>Pentapetalae</taxon>
        <taxon>rosids</taxon>
        <taxon>fabids</taxon>
        <taxon>Fabales</taxon>
        <taxon>Fabaceae</taxon>
        <taxon>Papilionoideae</taxon>
        <taxon>50 kb inversion clade</taxon>
        <taxon>NPAAA clade</taxon>
        <taxon>Hologalegina</taxon>
        <taxon>IRL clade</taxon>
        <taxon>Trifolieae</taxon>
        <taxon>Medicago</taxon>
    </lineage>
</organism>
<protein>
    <submittedName>
        <fullName evidence="1 2">Uncharacterized protein</fullName>
    </submittedName>
</protein>
<proteinExistence type="predicted"/>